<evidence type="ECO:0000313" key="3">
    <source>
        <dbReference type="Proteomes" id="UP000323000"/>
    </source>
</evidence>
<feature type="region of interest" description="Disordered" evidence="1">
    <location>
        <begin position="1"/>
        <end position="21"/>
    </location>
</feature>
<comment type="caution">
    <text evidence="2">The sequence shown here is derived from an EMBL/GenBank/DDBJ whole genome shotgun (WGS) entry which is preliminary data.</text>
</comment>
<accession>A0A5C7HUW4</accession>
<sequence>MVKRRVRKPVKKAPTSPEADFDAEETRIDDIEAALLLEEESYLLASMSEESYLLFKILLSSAAIRAIRDVEIENSLTGLLRSS</sequence>
<organism evidence="2 3">
    <name type="scientific">Acer yangbiense</name>
    <dbReference type="NCBI Taxonomy" id="1000413"/>
    <lineage>
        <taxon>Eukaryota</taxon>
        <taxon>Viridiplantae</taxon>
        <taxon>Streptophyta</taxon>
        <taxon>Embryophyta</taxon>
        <taxon>Tracheophyta</taxon>
        <taxon>Spermatophyta</taxon>
        <taxon>Magnoliopsida</taxon>
        <taxon>eudicotyledons</taxon>
        <taxon>Gunneridae</taxon>
        <taxon>Pentapetalae</taxon>
        <taxon>rosids</taxon>
        <taxon>malvids</taxon>
        <taxon>Sapindales</taxon>
        <taxon>Sapindaceae</taxon>
        <taxon>Hippocastanoideae</taxon>
        <taxon>Acereae</taxon>
        <taxon>Acer</taxon>
    </lineage>
</organism>
<protein>
    <submittedName>
        <fullName evidence="2">Uncharacterized protein</fullName>
    </submittedName>
</protein>
<feature type="compositionally biased region" description="Basic residues" evidence="1">
    <location>
        <begin position="1"/>
        <end position="11"/>
    </location>
</feature>
<dbReference type="Proteomes" id="UP000323000">
    <property type="component" value="Chromosome 6"/>
</dbReference>
<proteinExistence type="predicted"/>
<dbReference type="AlphaFoldDB" id="A0A5C7HUW4"/>
<name>A0A5C7HUW4_9ROSI</name>
<gene>
    <name evidence="2" type="ORF">EZV62_015152</name>
</gene>
<evidence type="ECO:0000256" key="1">
    <source>
        <dbReference type="SAM" id="MobiDB-lite"/>
    </source>
</evidence>
<reference evidence="3" key="1">
    <citation type="journal article" date="2019" name="Gigascience">
        <title>De novo genome assembly of the endangered Acer yangbiense, a plant species with extremely small populations endemic to Yunnan Province, China.</title>
        <authorList>
            <person name="Yang J."/>
            <person name="Wariss H.M."/>
            <person name="Tao L."/>
            <person name="Zhang R."/>
            <person name="Yun Q."/>
            <person name="Hollingsworth P."/>
            <person name="Dao Z."/>
            <person name="Luo G."/>
            <person name="Guo H."/>
            <person name="Ma Y."/>
            <person name="Sun W."/>
        </authorList>
    </citation>
    <scope>NUCLEOTIDE SEQUENCE [LARGE SCALE GENOMIC DNA]</scope>
    <source>
        <strain evidence="3">cv. Malutang</strain>
    </source>
</reference>
<keyword evidence="3" id="KW-1185">Reference proteome</keyword>
<evidence type="ECO:0000313" key="2">
    <source>
        <dbReference type="EMBL" id="TXG60579.1"/>
    </source>
</evidence>
<dbReference type="EMBL" id="VAHF01000006">
    <property type="protein sequence ID" value="TXG60579.1"/>
    <property type="molecule type" value="Genomic_DNA"/>
</dbReference>